<dbReference type="Proteomes" id="UP000034051">
    <property type="component" value="Unassembled WGS sequence"/>
</dbReference>
<gene>
    <name evidence="1" type="ORF">UW32_C0001G0160</name>
</gene>
<accession>A0A0G1HAJ2</accession>
<dbReference type="EMBL" id="LCHW01000001">
    <property type="protein sequence ID" value="KKT43568.1"/>
    <property type="molecule type" value="Genomic_DNA"/>
</dbReference>
<sequence length="163" mass="19049">MSEVTSIGSKKWYRVLLERIDQKARCLCSLEFLQELGRDIRSMDLLERERDAIRAGLSCLLRDNAGSYEQSAITYLRALEKQLEQKQWYMFLLERMALHAHGGGSMQAVIEAGEDLKMSELEENDRYSIIAELERMLREDSEMYSSNAEQYFEMLLSQIRGYN</sequence>
<evidence type="ECO:0000313" key="2">
    <source>
        <dbReference type="Proteomes" id="UP000034051"/>
    </source>
</evidence>
<proteinExistence type="predicted"/>
<organism evidence="1 2">
    <name type="scientific">Candidatus Wolfebacteria bacterium GW2011_GWE2_44_13</name>
    <dbReference type="NCBI Taxonomy" id="1619017"/>
    <lineage>
        <taxon>Bacteria</taxon>
        <taxon>Candidatus Wolfeibacteriota</taxon>
    </lineage>
</organism>
<name>A0A0G1HAJ2_9BACT</name>
<comment type="caution">
    <text evidence="1">The sequence shown here is derived from an EMBL/GenBank/DDBJ whole genome shotgun (WGS) entry which is preliminary data.</text>
</comment>
<protein>
    <submittedName>
        <fullName evidence="1">Uncharacterized protein</fullName>
    </submittedName>
</protein>
<evidence type="ECO:0000313" key="1">
    <source>
        <dbReference type="EMBL" id="KKT43568.1"/>
    </source>
</evidence>
<dbReference type="AlphaFoldDB" id="A0A0G1HAJ2"/>
<reference evidence="1 2" key="1">
    <citation type="journal article" date="2015" name="Nature">
        <title>rRNA introns, odd ribosomes, and small enigmatic genomes across a large radiation of phyla.</title>
        <authorList>
            <person name="Brown C.T."/>
            <person name="Hug L.A."/>
            <person name="Thomas B.C."/>
            <person name="Sharon I."/>
            <person name="Castelle C.J."/>
            <person name="Singh A."/>
            <person name="Wilkins M.J."/>
            <person name="Williams K.H."/>
            <person name="Banfield J.F."/>
        </authorList>
    </citation>
    <scope>NUCLEOTIDE SEQUENCE [LARGE SCALE GENOMIC DNA]</scope>
</reference>